<keyword evidence="3" id="KW-0812">Transmembrane</keyword>
<dbReference type="VEuPathDB" id="FungiDB:SPPG_05318"/>
<dbReference type="RefSeq" id="XP_016607985.1">
    <property type="nucleotide sequence ID" value="XM_016753539.1"/>
</dbReference>
<feature type="coiled-coil region" evidence="1">
    <location>
        <begin position="84"/>
        <end position="111"/>
    </location>
</feature>
<name>A0A0L0HEQ5_SPIPD</name>
<reference evidence="4 5" key="1">
    <citation type="submission" date="2009-08" db="EMBL/GenBank/DDBJ databases">
        <title>The Genome Sequence of Spizellomyces punctatus strain DAOM BR117.</title>
        <authorList>
            <consortium name="The Broad Institute Genome Sequencing Platform"/>
            <person name="Russ C."/>
            <person name="Cuomo C."/>
            <person name="Shea T."/>
            <person name="Young S.K."/>
            <person name="Zeng Q."/>
            <person name="Koehrsen M."/>
            <person name="Haas B."/>
            <person name="Borodovsky M."/>
            <person name="Guigo R."/>
            <person name="Alvarado L."/>
            <person name="Berlin A."/>
            <person name="Bochicchio J."/>
            <person name="Borenstein D."/>
            <person name="Chapman S."/>
            <person name="Chen Z."/>
            <person name="Engels R."/>
            <person name="Freedman E."/>
            <person name="Gellesch M."/>
            <person name="Goldberg J."/>
            <person name="Griggs A."/>
            <person name="Gujja S."/>
            <person name="Heiman D."/>
            <person name="Hepburn T."/>
            <person name="Howarth C."/>
            <person name="Jen D."/>
            <person name="Larson L."/>
            <person name="Lewis B."/>
            <person name="Mehta T."/>
            <person name="Park D."/>
            <person name="Pearson M."/>
            <person name="Roberts A."/>
            <person name="Saif S."/>
            <person name="Shenoy N."/>
            <person name="Sisk P."/>
            <person name="Stolte C."/>
            <person name="Sykes S."/>
            <person name="Thomson T."/>
            <person name="Walk T."/>
            <person name="White J."/>
            <person name="Yandava C."/>
            <person name="Burger G."/>
            <person name="Gray M.W."/>
            <person name="Holland P.W.H."/>
            <person name="King N."/>
            <person name="Lang F.B.F."/>
            <person name="Roger A.J."/>
            <person name="Ruiz-Trillo I."/>
            <person name="Lander E."/>
            <person name="Nusbaum C."/>
        </authorList>
    </citation>
    <scope>NUCLEOTIDE SEQUENCE [LARGE SCALE GENOMIC DNA]</scope>
    <source>
        <strain evidence="4 5">DAOM BR117</strain>
    </source>
</reference>
<dbReference type="GeneID" id="27688704"/>
<evidence type="ECO:0000313" key="4">
    <source>
        <dbReference type="EMBL" id="KNC99945.1"/>
    </source>
</evidence>
<feature type="transmembrane region" description="Helical" evidence="3">
    <location>
        <begin position="57"/>
        <end position="79"/>
    </location>
</feature>
<dbReference type="OrthoDB" id="2155618at2759"/>
<dbReference type="EMBL" id="KQ257457">
    <property type="protein sequence ID" value="KNC99945.1"/>
    <property type="molecule type" value="Genomic_DNA"/>
</dbReference>
<protein>
    <submittedName>
        <fullName evidence="4">Uncharacterized protein</fullName>
    </submittedName>
</protein>
<evidence type="ECO:0000256" key="3">
    <source>
        <dbReference type="SAM" id="Phobius"/>
    </source>
</evidence>
<accession>A0A0L0HEQ5</accession>
<dbReference type="InParanoid" id="A0A0L0HEQ5"/>
<feature type="region of interest" description="Disordered" evidence="2">
    <location>
        <begin position="1"/>
        <end position="28"/>
    </location>
</feature>
<organism evidence="4 5">
    <name type="scientific">Spizellomyces punctatus (strain DAOM BR117)</name>
    <dbReference type="NCBI Taxonomy" id="645134"/>
    <lineage>
        <taxon>Eukaryota</taxon>
        <taxon>Fungi</taxon>
        <taxon>Fungi incertae sedis</taxon>
        <taxon>Chytridiomycota</taxon>
        <taxon>Chytridiomycota incertae sedis</taxon>
        <taxon>Chytridiomycetes</taxon>
        <taxon>Spizellomycetales</taxon>
        <taxon>Spizellomycetaceae</taxon>
        <taxon>Spizellomyces</taxon>
    </lineage>
</organism>
<keyword evidence="1" id="KW-0175">Coiled coil</keyword>
<keyword evidence="3" id="KW-1133">Transmembrane helix</keyword>
<dbReference type="AlphaFoldDB" id="A0A0L0HEQ5"/>
<dbReference type="Proteomes" id="UP000053201">
    <property type="component" value="Unassembled WGS sequence"/>
</dbReference>
<evidence type="ECO:0000256" key="2">
    <source>
        <dbReference type="SAM" id="MobiDB-lite"/>
    </source>
</evidence>
<keyword evidence="5" id="KW-1185">Reference proteome</keyword>
<evidence type="ECO:0000256" key="1">
    <source>
        <dbReference type="SAM" id="Coils"/>
    </source>
</evidence>
<gene>
    <name evidence="4" type="ORF">SPPG_05318</name>
</gene>
<keyword evidence="3" id="KW-0472">Membrane</keyword>
<sequence length="119" mass="13364">MPFASRPLHFPATLPTPSPTSIEGRRPAVPETIGTYASQLSRDRIDRLAPLPRKRSYGWSVLRVASFILGSVVLATYMANVAVTHDKEQRVIALLEERRKLREEEAVLKERLQSKKAGI</sequence>
<proteinExistence type="predicted"/>
<evidence type="ECO:0000313" key="5">
    <source>
        <dbReference type="Proteomes" id="UP000053201"/>
    </source>
</evidence>